<dbReference type="GO" id="GO:0016746">
    <property type="term" value="F:acyltransferase activity"/>
    <property type="evidence" value="ECO:0007669"/>
    <property type="project" value="InterPro"/>
</dbReference>
<feature type="domain" description="Serine aminopeptidase S33" evidence="2">
    <location>
        <begin position="488"/>
        <end position="702"/>
    </location>
</feature>
<dbReference type="InterPro" id="IPR002123">
    <property type="entry name" value="Plipid/glycerol_acylTrfase"/>
</dbReference>
<dbReference type="EMBL" id="CP061800">
    <property type="protein sequence ID" value="QTA89309.1"/>
    <property type="molecule type" value="Genomic_DNA"/>
</dbReference>
<dbReference type="Gene3D" id="3.40.50.1820">
    <property type="entry name" value="alpha/beta hydrolase"/>
    <property type="match status" value="1"/>
</dbReference>
<evidence type="ECO:0000313" key="4">
    <source>
        <dbReference type="Proteomes" id="UP000663722"/>
    </source>
</evidence>
<keyword evidence="3" id="KW-0645">Protease</keyword>
<dbReference type="InterPro" id="IPR051044">
    <property type="entry name" value="MAG_DAG_Lipase"/>
</dbReference>
<dbReference type="KEGG" id="dmm:dnm_053590"/>
<sequence>MTNMSRFAYLTSRFAIKTLSKISKARINIHGKENIPENASVIFVINHFTRIETLIMPYYIHHLTGIPVWSLADYELFKGALGVYLDKVGAVSTKNPDRDLIIVKSLLTGEAHWIIFPEGLMVKNKKIFEKGRFMISSPEGKHRPHTGAATLALRTEFYRQRLHNMGTEWPDEANRLLTLFKIDSIESVLEKSTYIVPVNLTYYPIRARENILNKLAENLVEDISERATEEIMTEGAMLLSGVDIDIRFGEPIRIRDFLCNTVIEKDISGAMCEINFDDPIPSRQIMRRAAMDIMERYMSSIYSMTTVNHDHLFASLLRLMPFKKIDPHDLRRRVFLAATRNLHKKVSSHHTSLDANQIPLLTDDRYNKFKEFITIALEKGVVKTEENMLIKDASKFSSVFDFHRMRVDNPILVMANEVEPLISLQRVMRGLAWQPAFRIRHKISEYLKNKELIDFEKDYEMFYIEGESKSKHVGRPFLLRGASRETGVLLVHGYMAAPLEVTGLAKYLAQRGLWVYCPRLKGHGTSPDDLANRTYRDWVESVDTGYAIMSNICKQVIVGGFSTGAALALDLAARIGDIKGGFAVCPPLRFQDLAAKFAPAVDAWNRLMSAVNLDGAKKEFVENTPENPHINYFRNPISGVKEIEELMDELEPKLPAIEIPALVIQSFKDPVVNYKGSRRIFQLLGSEDKQYILYNFARHGILLGEGSHRVYEAIWNFIKQL</sequence>
<gene>
    <name evidence="3" type="ORF">dnm_053590</name>
</gene>
<dbReference type="Pfam" id="PF12146">
    <property type="entry name" value="Hydrolase_4"/>
    <property type="match status" value="1"/>
</dbReference>
<dbReference type="PANTHER" id="PTHR11614">
    <property type="entry name" value="PHOSPHOLIPASE-RELATED"/>
    <property type="match status" value="1"/>
</dbReference>
<dbReference type="InterPro" id="IPR022742">
    <property type="entry name" value="Hydrolase_4"/>
</dbReference>
<name>A0A975GPY5_9BACT</name>
<dbReference type="GO" id="GO:0004177">
    <property type="term" value="F:aminopeptidase activity"/>
    <property type="evidence" value="ECO:0007669"/>
    <property type="project" value="UniProtKB-KW"/>
</dbReference>
<dbReference type="AlphaFoldDB" id="A0A975GPY5"/>
<accession>A0A975GPY5</accession>
<dbReference type="SUPFAM" id="SSF53474">
    <property type="entry name" value="alpha/beta-Hydrolases"/>
    <property type="match status" value="1"/>
</dbReference>
<proteinExistence type="predicted"/>
<dbReference type="Pfam" id="PF01553">
    <property type="entry name" value="Acyltransferase"/>
    <property type="match status" value="1"/>
</dbReference>
<evidence type="ECO:0000259" key="1">
    <source>
        <dbReference type="Pfam" id="PF01553"/>
    </source>
</evidence>
<keyword evidence="3" id="KW-0031">Aminopeptidase</keyword>
<keyword evidence="4" id="KW-1185">Reference proteome</keyword>
<dbReference type="Proteomes" id="UP000663722">
    <property type="component" value="Chromosome"/>
</dbReference>
<dbReference type="InterPro" id="IPR029058">
    <property type="entry name" value="AB_hydrolase_fold"/>
</dbReference>
<dbReference type="SUPFAM" id="SSF69593">
    <property type="entry name" value="Glycerol-3-phosphate (1)-acyltransferase"/>
    <property type="match status" value="1"/>
</dbReference>
<evidence type="ECO:0000259" key="2">
    <source>
        <dbReference type="Pfam" id="PF12146"/>
    </source>
</evidence>
<keyword evidence="3" id="KW-0378">Hydrolase</keyword>
<evidence type="ECO:0000313" key="3">
    <source>
        <dbReference type="EMBL" id="QTA89309.1"/>
    </source>
</evidence>
<organism evidence="3 4">
    <name type="scientific">Desulfonema magnum</name>
    <dbReference type="NCBI Taxonomy" id="45655"/>
    <lineage>
        <taxon>Bacteria</taxon>
        <taxon>Pseudomonadati</taxon>
        <taxon>Thermodesulfobacteriota</taxon>
        <taxon>Desulfobacteria</taxon>
        <taxon>Desulfobacterales</taxon>
        <taxon>Desulfococcaceae</taxon>
        <taxon>Desulfonema</taxon>
    </lineage>
</organism>
<reference evidence="3" key="1">
    <citation type="journal article" date="2021" name="Microb. Physiol.">
        <title>Proteogenomic Insights into the Physiology of Marine, Sulfate-Reducing, Filamentous Desulfonema limicola and Desulfonema magnum.</title>
        <authorList>
            <person name="Schnaars V."/>
            <person name="Wohlbrand L."/>
            <person name="Scheve S."/>
            <person name="Hinrichs C."/>
            <person name="Reinhardt R."/>
            <person name="Rabus R."/>
        </authorList>
    </citation>
    <scope>NUCLEOTIDE SEQUENCE</scope>
    <source>
        <strain evidence="3">4be13</strain>
    </source>
</reference>
<feature type="domain" description="Phospholipid/glycerol acyltransferase" evidence="1">
    <location>
        <begin position="26"/>
        <end position="156"/>
    </location>
</feature>
<protein>
    <submittedName>
        <fullName evidence="3">Serine aminopeptidase domain-containing protein, S33-type</fullName>
    </submittedName>
</protein>